<keyword evidence="1" id="KW-0472">Membrane</keyword>
<dbReference type="EMBL" id="JBHUMP010000041">
    <property type="protein sequence ID" value="MFD2741673.1"/>
    <property type="molecule type" value="Genomic_DNA"/>
</dbReference>
<evidence type="ECO:0000313" key="3">
    <source>
        <dbReference type="Proteomes" id="UP001597474"/>
    </source>
</evidence>
<gene>
    <name evidence="2" type="ORF">ACFSUD_19130</name>
</gene>
<keyword evidence="1" id="KW-1133">Transmembrane helix</keyword>
<comment type="caution">
    <text evidence="2">The sequence shown here is derived from an EMBL/GenBank/DDBJ whole genome shotgun (WGS) entry which is preliminary data.</text>
</comment>
<proteinExistence type="predicted"/>
<accession>A0ABW5U784</accession>
<dbReference type="RefSeq" id="WP_386376100.1">
    <property type="nucleotide sequence ID" value="NZ_JBHUMP010000041.1"/>
</dbReference>
<dbReference type="Proteomes" id="UP001597474">
    <property type="component" value="Unassembled WGS sequence"/>
</dbReference>
<feature type="transmembrane region" description="Helical" evidence="1">
    <location>
        <begin position="21"/>
        <end position="43"/>
    </location>
</feature>
<sequence length="101" mass="11020">MNGFGHHGRQQGGNGSDPTDFVAIIAGAGAAFLWADPAFEITLSAFRQIALRNYGREMLDVLEWAYWAFLHLFIFAATRVATKLALAAIITAVGYRLALSF</sequence>
<keyword evidence="1" id="KW-0812">Transmembrane</keyword>
<feature type="transmembrane region" description="Helical" evidence="1">
    <location>
        <begin position="64"/>
        <end position="95"/>
    </location>
</feature>
<evidence type="ECO:0000256" key="1">
    <source>
        <dbReference type="SAM" id="Phobius"/>
    </source>
</evidence>
<protein>
    <recommendedName>
        <fullName evidence="4">AzlD domain-containing protein</fullName>
    </recommendedName>
</protein>
<reference evidence="3" key="1">
    <citation type="journal article" date="2019" name="Int. J. Syst. Evol. Microbiol.">
        <title>The Global Catalogue of Microorganisms (GCM) 10K type strain sequencing project: providing services to taxonomists for standard genome sequencing and annotation.</title>
        <authorList>
            <consortium name="The Broad Institute Genomics Platform"/>
            <consortium name="The Broad Institute Genome Sequencing Center for Infectious Disease"/>
            <person name="Wu L."/>
            <person name="Ma J."/>
        </authorList>
    </citation>
    <scope>NUCLEOTIDE SEQUENCE [LARGE SCALE GENOMIC DNA]</scope>
    <source>
        <strain evidence="3">TISTR 2562</strain>
    </source>
</reference>
<evidence type="ECO:0008006" key="4">
    <source>
        <dbReference type="Google" id="ProtNLM"/>
    </source>
</evidence>
<evidence type="ECO:0000313" key="2">
    <source>
        <dbReference type="EMBL" id="MFD2741673.1"/>
    </source>
</evidence>
<name>A0ABW5U784_9RHOB</name>
<organism evidence="2 3">
    <name type="scientific">Sulfitobacter aestuarii</name>
    <dbReference type="NCBI Taxonomy" id="2161676"/>
    <lineage>
        <taxon>Bacteria</taxon>
        <taxon>Pseudomonadati</taxon>
        <taxon>Pseudomonadota</taxon>
        <taxon>Alphaproteobacteria</taxon>
        <taxon>Rhodobacterales</taxon>
        <taxon>Roseobacteraceae</taxon>
        <taxon>Sulfitobacter</taxon>
    </lineage>
</organism>
<keyword evidence="3" id="KW-1185">Reference proteome</keyword>